<evidence type="ECO:0000256" key="1">
    <source>
        <dbReference type="ARBA" id="ARBA00004127"/>
    </source>
</evidence>
<feature type="transmembrane region" description="Helical" evidence="6">
    <location>
        <begin position="157"/>
        <end position="174"/>
    </location>
</feature>
<evidence type="ECO:0000256" key="5">
    <source>
        <dbReference type="ARBA" id="ARBA00023136"/>
    </source>
</evidence>
<evidence type="ECO:0000259" key="7">
    <source>
        <dbReference type="Pfam" id="PF10277"/>
    </source>
</evidence>
<sequence>VKGCSPWALLPPLFSACVAVGLFVLYSSIAGNSPPASCVFSQIMNLGGFAGFVIAIFRYLQLKNTLYKPWLNAICLLAFSSACFGMTLIGNFQLFIEEEIHNFGTFLTFGLGTLFCWIQSYITLNILRFLLSVAITACFILYSTLMSQDLHMHAARGQWALVMFFLIFIGTFCVEFRHSRMVFLVTDNCRDPVGLTFTEMSTDYSGT</sequence>
<reference evidence="8" key="2">
    <citation type="submission" date="2025-09" db="UniProtKB">
        <authorList>
            <consortium name="Ensembl"/>
        </authorList>
    </citation>
    <scope>IDENTIFICATION</scope>
</reference>
<feature type="transmembrane region" description="Helical" evidence="6">
    <location>
        <begin position="7"/>
        <end position="27"/>
    </location>
</feature>
<accession>A0A8C6WKT8</accession>
<evidence type="ECO:0000256" key="6">
    <source>
        <dbReference type="SAM" id="Phobius"/>
    </source>
</evidence>
<evidence type="ECO:0000313" key="9">
    <source>
        <dbReference type="Proteomes" id="UP000694523"/>
    </source>
</evidence>
<evidence type="ECO:0000256" key="2">
    <source>
        <dbReference type="ARBA" id="ARBA00006565"/>
    </source>
</evidence>
<comment type="similarity">
    <text evidence="2">Belongs to the DRAM/TMEM150 family.</text>
</comment>
<feature type="domain" description="CWH43-like N-terminal" evidence="7">
    <location>
        <begin position="26"/>
        <end position="178"/>
    </location>
</feature>
<feature type="transmembrane region" description="Helical" evidence="6">
    <location>
        <begin position="39"/>
        <end position="59"/>
    </location>
</feature>
<feature type="transmembrane region" description="Helical" evidence="6">
    <location>
        <begin position="71"/>
        <end position="94"/>
    </location>
</feature>
<proteinExistence type="inferred from homology"/>
<dbReference type="Ensembl" id="ENSNMLT00000016481.1">
    <property type="protein sequence ID" value="ENSNMLP00000014666.1"/>
    <property type="gene ID" value="ENSNMLG00000009764.1"/>
</dbReference>
<dbReference type="Pfam" id="PF10277">
    <property type="entry name" value="Frag1"/>
    <property type="match status" value="1"/>
</dbReference>
<protein>
    <submittedName>
        <fullName evidence="8">Transmembrane protein 150C</fullName>
    </submittedName>
</protein>
<keyword evidence="3 6" id="KW-0812">Transmembrane</keyword>
<dbReference type="InterPro" id="IPR050911">
    <property type="entry name" value="DRAM/TMEM150_Autophagy_Mod"/>
</dbReference>
<dbReference type="AlphaFoldDB" id="A0A8C6WKT8"/>
<feature type="transmembrane region" description="Helical" evidence="6">
    <location>
        <begin position="100"/>
        <end position="118"/>
    </location>
</feature>
<organism evidence="8 9">
    <name type="scientific">Neogobius melanostomus</name>
    <name type="common">round goby</name>
    <dbReference type="NCBI Taxonomy" id="47308"/>
    <lineage>
        <taxon>Eukaryota</taxon>
        <taxon>Metazoa</taxon>
        <taxon>Chordata</taxon>
        <taxon>Craniata</taxon>
        <taxon>Vertebrata</taxon>
        <taxon>Euteleostomi</taxon>
        <taxon>Actinopterygii</taxon>
        <taxon>Neopterygii</taxon>
        <taxon>Teleostei</taxon>
        <taxon>Neoteleostei</taxon>
        <taxon>Acanthomorphata</taxon>
        <taxon>Gobiaria</taxon>
        <taxon>Gobiiformes</taxon>
        <taxon>Gobioidei</taxon>
        <taxon>Gobiidae</taxon>
        <taxon>Benthophilinae</taxon>
        <taxon>Neogobiini</taxon>
        <taxon>Neogobius</taxon>
    </lineage>
</organism>
<feature type="transmembrane region" description="Helical" evidence="6">
    <location>
        <begin position="125"/>
        <end position="145"/>
    </location>
</feature>
<evidence type="ECO:0000256" key="3">
    <source>
        <dbReference type="ARBA" id="ARBA00022692"/>
    </source>
</evidence>
<dbReference type="GO" id="GO:0005886">
    <property type="term" value="C:plasma membrane"/>
    <property type="evidence" value="ECO:0007669"/>
    <property type="project" value="TreeGrafter"/>
</dbReference>
<reference evidence="8" key="1">
    <citation type="submission" date="2025-08" db="UniProtKB">
        <authorList>
            <consortium name="Ensembl"/>
        </authorList>
    </citation>
    <scope>IDENTIFICATION</scope>
</reference>
<keyword evidence="9" id="KW-1185">Reference proteome</keyword>
<dbReference type="GO" id="GO:0012505">
    <property type="term" value="C:endomembrane system"/>
    <property type="evidence" value="ECO:0007669"/>
    <property type="project" value="UniProtKB-SubCell"/>
</dbReference>
<dbReference type="Proteomes" id="UP000694523">
    <property type="component" value="Unplaced"/>
</dbReference>
<dbReference type="PANTHER" id="PTHR21324">
    <property type="entry name" value="FASTING-INDUCIBLE INTEGRAL MEMBRANE PROTEIN TM6P1-RELATED"/>
    <property type="match status" value="1"/>
</dbReference>
<dbReference type="InterPro" id="IPR019402">
    <property type="entry name" value="CWH43_N"/>
</dbReference>
<dbReference type="PANTHER" id="PTHR21324:SF7">
    <property type="entry name" value="TRANSMEMBRANE PROTEIN 150C"/>
    <property type="match status" value="1"/>
</dbReference>
<comment type="subcellular location">
    <subcellularLocation>
        <location evidence="1">Endomembrane system</location>
        <topology evidence="1">Multi-pass membrane protein</topology>
    </subcellularLocation>
</comment>
<evidence type="ECO:0000313" key="8">
    <source>
        <dbReference type="Ensembl" id="ENSNMLP00000014666.1"/>
    </source>
</evidence>
<keyword evidence="4 6" id="KW-1133">Transmembrane helix</keyword>
<evidence type="ECO:0000256" key="4">
    <source>
        <dbReference type="ARBA" id="ARBA00022989"/>
    </source>
</evidence>
<keyword evidence="5 6" id="KW-0472">Membrane</keyword>
<name>A0A8C6WKT8_9GOBI</name>